<dbReference type="InterPro" id="IPR002177">
    <property type="entry name" value="DPS_DNA-bd"/>
</dbReference>
<dbReference type="InterPro" id="IPR009078">
    <property type="entry name" value="Ferritin-like_SF"/>
</dbReference>
<dbReference type="Gene3D" id="1.20.1260.10">
    <property type="match status" value="1"/>
</dbReference>
<dbReference type="InterPro" id="IPR023188">
    <property type="entry name" value="DPS_DNA-bd_CS"/>
</dbReference>
<sequence>MALRSNPKYTVPGLDVAEAGELIDILQLRLHALNDLHLTLKHIHWNVVGPHFIAVHEMIDPQVEKVRGMADEVAERAAALGGVSHGTPGVLVAARTWEDYSVGRADALAHLGALDVVYTGLIEDVRKAVERTGRVDPATQDLLIGQLRDLEKFQWFVRAHLETAGGALRTGDAGTETEAARQAVR</sequence>
<dbReference type="InterPro" id="IPR008331">
    <property type="entry name" value="Ferritin_DPS_dom"/>
</dbReference>
<dbReference type="Pfam" id="PF00210">
    <property type="entry name" value="Ferritin"/>
    <property type="match status" value="1"/>
</dbReference>
<accession>A0ABU6F4Y2</accession>
<comment type="similarity">
    <text evidence="1 2">Belongs to the Dps family.</text>
</comment>
<dbReference type="Proteomes" id="UP001354931">
    <property type="component" value="Unassembled WGS sequence"/>
</dbReference>
<dbReference type="RefSeq" id="WP_326016953.1">
    <property type="nucleotide sequence ID" value="NZ_JAOZYC010000108.1"/>
</dbReference>
<organism evidence="4 5">
    <name type="scientific">Streptomyces endophyticus</name>
    <dbReference type="NCBI Taxonomy" id="714166"/>
    <lineage>
        <taxon>Bacteria</taxon>
        <taxon>Bacillati</taxon>
        <taxon>Actinomycetota</taxon>
        <taxon>Actinomycetes</taxon>
        <taxon>Kitasatosporales</taxon>
        <taxon>Streptomycetaceae</taxon>
        <taxon>Streptomyces</taxon>
    </lineage>
</organism>
<dbReference type="PIRSF" id="PIRSF005900">
    <property type="entry name" value="Dps"/>
    <property type="match status" value="1"/>
</dbReference>
<gene>
    <name evidence="4" type="ORF">OKJ99_16370</name>
</gene>
<evidence type="ECO:0000256" key="2">
    <source>
        <dbReference type="RuleBase" id="RU003875"/>
    </source>
</evidence>
<dbReference type="InterPro" id="IPR012347">
    <property type="entry name" value="Ferritin-like"/>
</dbReference>
<name>A0ABU6F4Y2_9ACTN</name>
<evidence type="ECO:0000256" key="1">
    <source>
        <dbReference type="ARBA" id="ARBA00009497"/>
    </source>
</evidence>
<dbReference type="PROSITE" id="PS00818">
    <property type="entry name" value="DPS_1"/>
    <property type="match status" value="1"/>
</dbReference>
<proteinExistence type="inferred from homology"/>
<dbReference type="PANTHER" id="PTHR42932:SF3">
    <property type="entry name" value="DNA PROTECTION DURING STARVATION PROTEIN"/>
    <property type="match status" value="1"/>
</dbReference>
<dbReference type="PANTHER" id="PTHR42932">
    <property type="entry name" value="GENERAL STRESS PROTEIN 20U"/>
    <property type="match status" value="1"/>
</dbReference>
<dbReference type="CDD" id="cd01043">
    <property type="entry name" value="DPS"/>
    <property type="match status" value="1"/>
</dbReference>
<keyword evidence="5" id="KW-1185">Reference proteome</keyword>
<protein>
    <submittedName>
        <fullName evidence="4">DNA starvation/stationary phase protection protein</fullName>
    </submittedName>
</protein>
<evidence type="ECO:0000313" key="4">
    <source>
        <dbReference type="EMBL" id="MEB8339068.1"/>
    </source>
</evidence>
<dbReference type="SUPFAM" id="SSF47240">
    <property type="entry name" value="Ferritin-like"/>
    <property type="match status" value="1"/>
</dbReference>
<feature type="domain" description="Ferritin/DPS" evidence="3">
    <location>
        <begin position="24"/>
        <end position="163"/>
    </location>
</feature>
<dbReference type="EMBL" id="JAOZYC010000108">
    <property type="protein sequence ID" value="MEB8339068.1"/>
    <property type="molecule type" value="Genomic_DNA"/>
</dbReference>
<dbReference type="PRINTS" id="PR01346">
    <property type="entry name" value="HELNAPAPROT"/>
</dbReference>
<reference evidence="4 5" key="1">
    <citation type="submission" date="2022-10" db="EMBL/GenBank/DDBJ databases">
        <authorList>
            <person name="Xie J."/>
            <person name="Shen N."/>
        </authorList>
    </citation>
    <scope>NUCLEOTIDE SEQUENCE [LARGE SCALE GENOMIC DNA]</scope>
    <source>
        <strain evidence="4 5">YIM65594</strain>
    </source>
</reference>
<comment type="caution">
    <text evidence="4">The sequence shown here is derived from an EMBL/GenBank/DDBJ whole genome shotgun (WGS) entry which is preliminary data.</text>
</comment>
<evidence type="ECO:0000259" key="3">
    <source>
        <dbReference type="Pfam" id="PF00210"/>
    </source>
</evidence>
<evidence type="ECO:0000313" key="5">
    <source>
        <dbReference type="Proteomes" id="UP001354931"/>
    </source>
</evidence>